<name>A0A225M1M3_9BURK</name>
<keyword evidence="2" id="KW-1185">Reference proteome</keyword>
<dbReference type="EMBL" id="NJIH01000013">
    <property type="protein sequence ID" value="OWT55255.1"/>
    <property type="molecule type" value="Genomic_DNA"/>
</dbReference>
<accession>A0A225M1M3</accession>
<reference evidence="2" key="1">
    <citation type="submission" date="2017-06" db="EMBL/GenBank/DDBJ databases">
        <title>Herbaspirillum phytohormonus sp. nov., isolated from the root nodule of Robinia pseudoacacia in lead-zinc mine.</title>
        <authorList>
            <person name="Fan M."/>
            <person name="Lin Y."/>
        </authorList>
    </citation>
    <scope>NUCLEOTIDE SEQUENCE [LARGE SCALE GENOMIC DNA]</scope>
    <source>
        <strain evidence="2">SC-089</strain>
    </source>
</reference>
<dbReference type="Proteomes" id="UP000214603">
    <property type="component" value="Unassembled WGS sequence"/>
</dbReference>
<dbReference type="RefSeq" id="WP_088605442.1">
    <property type="nucleotide sequence ID" value="NZ_NJIH01000013.1"/>
</dbReference>
<comment type="caution">
    <text evidence="1">The sequence shown here is derived from an EMBL/GenBank/DDBJ whole genome shotgun (WGS) entry which is preliminary data.</text>
</comment>
<gene>
    <name evidence="1" type="ORF">CEY11_21330</name>
</gene>
<evidence type="ECO:0000313" key="2">
    <source>
        <dbReference type="Proteomes" id="UP000214603"/>
    </source>
</evidence>
<evidence type="ECO:0000313" key="1">
    <source>
        <dbReference type="EMBL" id="OWT55255.1"/>
    </source>
</evidence>
<protein>
    <submittedName>
        <fullName evidence="1">Uncharacterized protein</fullName>
    </submittedName>
</protein>
<dbReference type="AlphaFoldDB" id="A0A225M1M3"/>
<proteinExistence type="predicted"/>
<organism evidence="1 2">
    <name type="scientific">Candidimonas nitroreducens</name>
    <dbReference type="NCBI Taxonomy" id="683354"/>
    <lineage>
        <taxon>Bacteria</taxon>
        <taxon>Pseudomonadati</taxon>
        <taxon>Pseudomonadota</taxon>
        <taxon>Betaproteobacteria</taxon>
        <taxon>Burkholderiales</taxon>
        <taxon>Alcaligenaceae</taxon>
        <taxon>Candidimonas</taxon>
    </lineage>
</organism>
<sequence>MKLESIIKTATNNFGERVDIYRFANGWGAQVATLNPDSHKDAPISDERKAELAATKYLAAPVVFVGPVAATLASKICMAKTDEELDSALEELQSMAPFNIDEYPELREHILGEAAKVIVGSMLKEVLSGMASNDDVAENHTVH</sequence>